<reference evidence="2 3" key="1">
    <citation type="submission" date="2021-08" db="EMBL/GenBank/DDBJ databases">
        <title>Caldovatus sediminis gen. nov., sp. nov., a moderately thermophilic bacterium isolated from a hot spring.</title>
        <authorList>
            <person name="Hu C.-J."/>
            <person name="Li W.-J."/>
            <person name="Xian W.-D."/>
        </authorList>
    </citation>
    <scope>NUCLEOTIDE SEQUENCE [LARGE SCALE GENOMIC DNA]</scope>
    <source>
        <strain evidence="2 3">SYSU G05006</strain>
    </source>
</reference>
<comment type="caution">
    <text evidence="2">The sequence shown here is derived from an EMBL/GenBank/DDBJ whole genome shotgun (WGS) entry which is preliminary data.</text>
</comment>
<evidence type="ECO:0000256" key="1">
    <source>
        <dbReference type="SAM" id="MobiDB-lite"/>
    </source>
</evidence>
<feature type="region of interest" description="Disordered" evidence="1">
    <location>
        <begin position="1"/>
        <end position="24"/>
    </location>
</feature>
<accession>A0ABS7F5C1</accession>
<feature type="compositionally biased region" description="Basic and acidic residues" evidence="1">
    <location>
        <begin position="8"/>
        <end position="24"/>
    </location>
</feature>
<evidence type="ECO:0000313" key="3">
    <source>
        <dbReference type="Proteomes" id="UP001519924"/>
    </source>
</evidence>
<dbReference type="EMBL" id="JAHZUY010000055">
    <property type="protein sequence ID" value="MBW8270826.1"/>
    <property type="molecule type" value="Genomic_DNA"/>
</dbReference>
<protein>
    <submittedName>
        <fullName evidence="2">Uncharacterized protein</fullName>
    </submittedName>
</protein>
<organism evidence="2 3">
    <name type="scientific">Caldovatus aquaticus</name>
    <dbReference type="NCBI Taxonomy" id="2865671"/>
    <lineage>
        <taxon>Bacteria</taxon>
        <taxon>Pseudomonadati</taxon>
        <taxon>Pseudomonadota</taxon>
        <taxon>Alphaproteobacteria</taxon>
        <taxon>Acetobacterales</taxon>
        <taxon>Roseomonadaceae</taxon>
        <taxon>Caldovatus</taxon>
    </lineage>
</organism>
<evidence type="ECO:0000313" key="2">
    <source>
        <dbReference type="EMBL" id="MBW8270826.1"/>
    </source>
</evidence>
<name>A0ABS7F5C1_9PROT</name>
<keyword evidence="3" id="KW-1185">Reference proteome</keyword>
<gene>
    <name evidence="2" type="ORF">K1J50_15185</name>
</gene>
<sequence>MRLRWVRGRTEDGDGPDDADRTREWVGCDDAGEAIARVVRVPEPRGAGWRLRRAAARDADARVVELRPPADPDRRWLAVVGGRVVGRAALPLQAVRDAEAALGGR</sequence>
<dbReference type="Proteomes" id="UP001519924">
    <property type="component" value="Unassembled WGS sequence"/>
</dbReference>
<proteinExistence type="predicted"/>